<accession>A0A3P7XN81</accession>
<protein>
    <submittedName>
        <fullName evidence="1">Uncharacterized protein</fullName>
    </submittedName>
</protein>
<dbReference type="AlphaFoldDB" id="A0A3P7XN81"/>
<gene>
    <name evidence="1" type="ORF">HPLM_LOCUS14998</name>
</gene>
<keyword evidence="2" id="KW-1185">Reference proteome</keyword>
<dbReference type="OrthoDB" id="8066365at2759"/>
<evidence type="ECO:0000313" key="1">
    <source>
        <dbReference type="EMBL" id="VDO54993.1"/>
    </source>
</evidence>
<proteinExistence type="predicted"/>
<name>A0A3P7XN81_HAEPC</name>
<evidence type="ECO:0000313" key="2">
    <source>
        <dbReference type="Proteomes" id="UP000268014"/>
    </source>
</evidence>
<dbReference type="Proteomes" id="UP000268014">
    <property type="component" value="Unassembled WGS sequence"/>
</dbReference>
<sequence length="43" mass="4701">MLSPIVVPRVSNNPVIFTIFLSPTDQFNCMGTSHSASGMLIDY</sequence>
<reference evidence="1 2" key="1">
    <citation type="submission" date="2018-11" db="EMBL/GenBank/DDBJ databases">
        <authorList>
            <consortium name="Pathogen Informatics"/>
        </authorList>
    </citation>
    <scope>NUCLEOTIDE SEQUENCE [LARGE SCALE GENOMIC DNA]</scope>
    <source>
        <strain evidence="1 2">MHpl1</strain>
    </source>
</reference>
<organism evidence="1 2">
    <name type="scientific">Haemonchus placei</name>
    <name type="common">Barber's pole worm</name>
    <dbReference type="NCBI Taxonomy" id="6290"/>
    <lineage>
        <taxon>Eukaryota</taxon>
        <taxon>Metazoa</taxon>
        <taxon>Ecdysozoa</taxon>
        <taxon>Nematoda</taxon>
        <taxon>Chromadorea</taxon>
        <taxon>Rhabditida</taxon>
        <taxon>Rhabditina</taxon>
        <taxon>Rhabditomorpha</taxon>
        <taxon>Strongyloidea</taxon>
        <taxon>Trichostrongylidae</taxon>
        <taxon>Haemonchus</taxon>
    </lineage>
</organism>
<dbReference type="EMBL" id="UZAF01018789">
    <property type="protein sequence ID" value="VDO54993.1"/>
    <property type="molecule type" value="Genomic_DNA"/>
</dbReference>